<dbReference type="Ensembl" id="ENSPSTT00000005326.1">
    <property type="protein sequence ID" value="ENSPSTP00000005066.1"/>
    <property type="gene ID" value="ENSPSTG00000003616.1"/>
</dbReference>
<evidence type="ECO:0000313" key="3">
    <source>
        <dbReference type="Proteomes" id="UP000694428"/>
    </source>
</evidence>
<keyword evidence="1" id="KW-0732">Signal</keyword>
<organism evidence="2 3">
    <name type="scientific">Pavo cristatus</name>
    <name type="common">Indian peafowl</name>
    <name type="synonym">Blue peafowl</name>
    <dbReference type="NCBI Taxonomy" id="9049"/>
    <lineage>
        <taxon>Eukaryota</taxon>
        <taxon>Metazoa</taxon>
        <taxon>Chordata</taxon>
        <taxon>Craniata</taxon>
        <taxon>Vertebrata</taxon>
        <taxon>Euteleostomi</taxon>
        <taxon>Archelosauria</taxon>
        <taxon>Archosauria</taxon>
        <taxon>Dinosauria</taxon>
        <taxon>Saurischia</taxon>
        <taxon>Theropoda</taxon>
        <taxon>Coelurosauria</taxon>
        <taxon>Aves</taxon>
        <taxon>Neognathae</taxon>
        <taxon>Galloanserae</taxon>
        <taxon>Galliformes</taxon>
        <taxon>Phasianidae</taxon>
        <taxon>Phasianinae</taxon>
        <taxon>Pavo</taxon>
    </lineage>
</organism>
<sequence length="128" mass="14192">MRLWLCWLGCYTLLLWALRRRMWAGPARYLRSPLSRSLYANMMGSHGPPAPGAGENHQVRPSLRVAVGNKVEPSLQGDRTAVKGQCCVWAAQARRWGVCREVGATPWTFGGSGVGLPFRYVQVSATVY</sequence>
<evidence type="ECO:0000256" key="1">
    <source>
        <dbReference type="SAM" id="SignalP"/>
    </source>
</evidence>
<protein>
    <submittedName>
        <fullName evidence="2">Uncharacterized protein</fullName>
    </submittedName>
</protein>
<feature type="signal peptide" evidence="1">
    <location>
        <begin position="1"/>
        <end position="17"/>
    </location>
</feature>
<evidence type="ECO:0000313" key="2">
    <source>
        <dbReference type="Ensembl" id="ENSPSTP00000005066.1"/>
    </source>
</evidence>
<accession>A0A8C9ESS5</accession>
<reference evidence="2" key="2">
    <citation type="submission" date="2025-09" db="UniProtKB">
        <authorList>
            <consortium name="Ensembl"/>
        </authorList>
    </citation>
    <scope>IDENTIFICATION</scope>
</reference>
<name>A0A8C9ESS5_PAVCR</name>
<feature type="chain" id="PRO_5034704369" evidence="1">
    <location>
        <begin position="18"/>
        <end position="128"/>
    </location>
</feature>
<proteinExistence type="predicted"/>
<reference evidence="2" key="1">
    <citation type="submission" date="2025-08" db="UniProtKB">
        <authorList>
            <consortium name="Ensembl"/>
        </authorList>
    </citation>
    <scope>IDENTIFICATION</scope>
</reference>
<dbReference type="Proteomes" id="UP000694428">
    <property type="component" value="Unplaced"/>
</dbReference>
<dbReference type="AlphaFoldDB" id="A0A8C9ESS5"/>
<keyword evidence="3" id="KW-1185">Reference proteome</keyword>